<sequence>MAANMAYLMLLALSTAAAVESATTYTNHTVGGAAGWFFNDSSNTCSANYSSWATNQTFDLGDYLSDAFVGFGFGIRRNLRQMEIQFNTFLCFLTNQTAGVHVLMFMDLGCCCCCRAVSLNVFYTNTNMTVIQTYNLTTYQRCSTDDALDTDTFQYGGGDDQFGVAETMDVPLTVEGPNYFFSDANDGFQCQYGMAFKIAVNHGLGLPPSLNQPPPPPYTAPPLPSVVGSPPITLQPTSGGFRACVNLPWVDSVVLLMIGGIVFG</sequence>
<evidence type="ECO:0000313" key="3">
    <source>
        <dbReference type="EMBL" id="KAF7152378.1"/>
    </source>
</evidence>
<name>A0A834HE86_RHOSS</name>
<comment type="caution">
    <text evidence="3">The sequence shown here is derived from an EMBL/GenBank/DDBJ whole genome shotgun (WGS) entry which is preliminary data.</text>
</comment>
<proteinExistence type="predicted"/>
<gene>
    <name evidence="3" type="ORF">RHSIM_Rhsim01G0161100</name>
</gene>
<keyword evidence="1" id="KW-0732">Signal</keyword>
<feature type="domain" description="Phytocyanin" evidence="2">
    <location>
        <begin position="26"/>
        <end position="202"/>
    </location>
</feature>
<accession>A0A834HE86</accession>
<keyword evidence="4" id="KW-1185">Reference proteome</keyword>
<dbReference type="EMBL" id="WJXA01000001">
    <property type="protein sequence ID" value="KAF7152378.1"/>
    <property type="molecule type" value="Genomic_DNA"/>
</dbReference>
<dbReference type="OrthoDB" id="688954at2759"/>
<dbReference type="Gene3D" id="2.60.40.420">
    <property type="entry name" value="Cupredoxins - blue copper proteins"/>
    <property type="match status" value="1"/>
</dbReference>
<evidence type="ECO:0000259" key="2">
    <source>
        <dbReference type="PROSITE" id="PS51485"/>
    </source>
</evidence>
<dbReference type="AlphaFoldDB" id="A0A834HE86"/>
<evidence type="ECO:0000256" key="1">
    <source>
        <dbReference type="SAM" id="SignalP"/>
    </source>
</evidence>
<dbReference type="InterPro" id="IPR003245">
    <property type="entry name" value="Phytocyanin_dom"/>
</dbReference>
<dbReference type="PROSITE" id="PS51485">
    <property type="entry name" value="PHYTOCYANIN"/>
    <property type="match status" value="1"/>
</dbReference>
<protein>
    <recommendedName>
        <fullName evidence="2">Phytocyanin domain-containing protein</fullName>
    </recommendedName>
</protein>
<organism evidence="3 4">
    <name type="scientific">Rhododendron simsii</name>
    <name type="common">Sims's rhododendron</name>
    <dbReference type="NCBI Taxonomy" id="118357"/>
    <lineage>
        <taxon>Eukaryota</taxon>
        <taxon>Viridiplantae</taxon>
        <taxon>Streptophyta</taxon>
        <taxon>Embryophyta</taxon>
        <taxon>Tracheophyta</taxon>
        <taxon>Spermatophyta</taxon>
        <taxon>Magnoliopsida</taxon>
        <taxon>eudicotyledons</taxon>
        <taxon>Gunneridae</taxon>
        <taxon>Pentapetalae</taxon>
        <taxon>asterids</taxon>
        <taxon>Ericales</taxon>
        <taxon>Ericaceae</taxon>
        <taxon>Ericoideae</taxon>
        <taxon>Rhodoreae</taxon>
        <taxon>Rhododendron</taxon>
    </lineage>
</organism>
<dbReference type="SUPFAM" id="SSF49503">
    <property type="entry name" value="Cupredoxins"/>
    <property type="match status" value="1"/>
</dbReference>
<reference evidence="3" key="1">
    <citation type="submission" date="2019-11" db="EMBL/GenBank/DDBJ databases">
        <authorList>
            <person name="Liu Y."/>
            <person name="Hou J."/>
            <person name="Li T.-Q."/>
            <person name="Guan C.-H."/>
            <person name="Wu X."/>
            <person name="Wu H.-Z."/>
            <person name="Ling F."/>
            <person name="Zhang R."/>
            <person name="Shi X.-G."/>
            <person name="Ren J.-P."/>
            <person name="Chen E.-F."/>
            <person name="Sun J.-M."/>
        </authorList>
    </citation>
    <scope>NUCLEOTIDE SEQUENCE</scope>
    <source>
        <strain evidence="3">Adult_tree_wgs_1</strain>
        <tissue evidence="3">Leaves</tissue>
    </source>
</reference>
<dbReference type="InterPro" id="IPR008972">
    <property type="entry name" value="Cupredoxin"/>
</dbReference>
<feature type="signal peptide" evidence="1">
    <location>
        <begin position="1"/>
        <end position="21"/>
    </location>
</feature>
<feature type="chain" id="PRO_5032334973" description="Phytocyanin domain-containing protein" evidence="1">
    <location>
        <begin position="22"/>
        <end position="264"/>
    </location>
</feature>
<evidence type="ECO:0000313" key="4">
    <source>
        <dbReference type="Proteomes" id="UP000626092"/>
    </source>
</evidence>
<dbReference type="GO" id="GO:0009055">
    <property type="term" value="F:electron transfer activity"/>
    <property type="evidence" value="ECO:0007669"/>
    <property type="project" value="InterPro"/>
</dbReference>
<dbReference type="Proteomes" id="UP000626092">
    <property type="component" value="Unassembled WGS sequence"/>
</dbReference>